<comment type="caution">
    <text evidence="2">The sequence shown here is derived from an EMBL/GenBank/DDBJ whole genome shotgun (WGS) entry which is preliminary data.</text>
</comment>
<evidence type="ECO:0000313" key="2">
    <source>
        <dbReference type="EMBL" id="RUS94366.1"/>
    </source>
</evidence>
<dbReference type="Pfam" id="PF13610">
    <property type="entry name" value="DDE_Tnp_IS240"/>
    <property type="match status" value="1"/>
</dbReference>
<organism evidence="2 3">
    <name type="scientific">Chroococcidiopsis cubana SAG 39.79</name>
    <dbReference type="NCBI Taxonomy" id="388085"/>
    <lineage>
        <taxon>Bacteria</taxon>
        <taxon>Bacillati</taxon>
        <taxon>Cyanobacteriota</taxon>
        <taxon>Cyanophyceae</taxon>
        <taxon>Chroococcidiopsidales</taxon>
        <taxon>Chroococcidiopsidaceae</taxon>
        <taxon>Chroococcidiopsis</taxon>
    </lineage>
</organism>
<proteinExistence type="predicted"/>
<keyword evidence="3" id="KW-1185">Reference proteome</keyword>
<evidence type="ECO:0000313" key="3">
    <source>
        <dbReference type="Proteomes" id="UP000282574"/>
    </source>
</evidence>
<reference evidence="2 3" key="1">
    <citation type="journal article" date="2019" name="Genome Biol. Evol.">
        <title>Day and night: Metabolic profiles and evolutionary relationships of six axenic non-marine cyanobacteria.</title>
        <authorList>
            <person name="Will S.E."/>
            <person name="Henke P."/>
            <person name="Boedeker C."/>
            <person name="Huang S."/>
            <person name="Brinkmann H."/>
            <person name="Rohde M."/>
            <person name="Jarek M."/>
            <person name="Friedl T."/>
            <person name="Seufert S."/>
            <person name="Schumacher M."/>
            <person name="Overmann J."/>
            <person name="Neumann-Schaal M."/>
            <person name="Petersen J."/>
        </authorList>
    </citation>
    <scope>NUCLEOTIDE SEQUENCE [LARGE SCALE GENOMIC DNA]</scope>
    <source>
        <strain evidence="2 3">SAG 39.79</strain>
    </source>
</reference>
<protein>
    <recommendedName>
        <fullName evidence="1">DDE domain-containing protein</fullName>
    </recommendedName>
</protein>
<feature type="domain" description="DDE" evidence="1">
    <location>
        <begin position="1"/>
        <end position="75"/>
    </location>
</feature>
<accession>A0AB37U7I9</accession>
<dbReference type="Proteomes" id="UP000282574">
    <property type="component" value="Unassembled WGS sequence"/>
</dbReference>
<dbReference type="EMBL" id="RSCK01000210">
    <property type="protein sequence ID" value="RUS94366.1"/>
    <property type="molecule type" value="Genomic_DNA"/>
</dbReference>
<dbReference type="InterPro" id="IPR052183">
    <property type="entry name" value="IS_Transposase"/>
</dbReference>
<name>A0AB37U7I9_9CYAN</name>
<dbReference type="InterPro" id="IPR032874">
    <property type="entry name" value="DDE_dom"/>
</dbReference>
<dbReference type="PANTHER" id="PTHR35528">
    <property type="entry name" value="BLL1675 PROTEIN"/>
    <property type="match status" value="1"/>
</dbReference>
<dbReference type="PANTHER" id="PTHR35528:SF3">
    <property type="entry name" value="BLL1675 PROTEIN"/>
    <property type="match status" value="1"/>
</dbReference>
<gene>
    <name evidence="2" type="ORF">DSM107010_72010</name>
</gene>
<dbReference type="AlphaFoldDB" id="A0AB37U7I9"/>
<sequence>MDEMRVEIKGEVFWLWRAVDQEGNVLDILIHSRRNQKAAKKFLRKLLKKQGFAPRVMVTDKLKSYAVAKKEILPSVEHRYS</sequence>
<evidence type="ECO:0000259" key="1">
    <source>
        <dbReference type="Pfam" id="PF13610"/>
    </source>
</evidence>